<comment type="caution">
    <text evidence="2">The sequence shown here is derived from an EMBL/GenBank/DDBJ whole genome shotgun (WGS) entry which is preliminary data.</text>
</comment>
<feature type="non-terminal residue" evidence="2">
    <location>
        <position position="523"/>
    </location>
</feature>
<feature type="transmembrane region" description="Helical" evidence="1">
    <location>
        <begin position="25"/>
        <end position="46"/>
    </location>
</feature>
<organism evidence="2 3">
    <name type="scientific">Reticulomyxa filosa</name>
    <dbReference type="NCBI Taxonomy" id="46433"/>
    <lineage>
        <taxon>Eukaryota</taxon>
        <taxon>Sar</taxon>
        <taxon>Rhizaria</taxon>
        <taxon>Retaria</taxon>
        <taxon>Foraminifera</taxon>
        <taxon>Monothalamids</taxon>
        <taxon>Reticulomyxidae</taxon>
        <taxon>Reticulomyxa</taxon>
    </lineage>
</organism>
<keyword evidence="3" id="KW-1185">Reference proteome</keyword>
<evidence type="ECO:0000313" key="3">
    <source>
        <dbReference type="Proteomes" id="UP000023152"/>
    </source>
</evidence>
<dbReference type="Proteomes" id="UP000023152">
    <property type="component" value="Unassembled WGS sequence"/>
</dbReference>
<keyword evidence="1" id="KW-0812">Transmembrane</keyword>
<sequence>MNTFETGLDFYEAAAVHRFETWLQAVYVLLDIPCLLVAIIVYVTIWRASTLHKELWTLTRARDRRRASFLQLLLLFRDLLFVIPFLIIVCTLFRLPMLVLGFMGKMKKPSLAQTTLEVTGCDMIFPEKGKPTFRIKARKPNNFEVPRHSKCSLFVLGKRFWEEVGLRFGGSIATAGQGMLPNTIADKRGMNYEVLNVASNEIEFDVQVQAPQDIKRSAIHNNLKTMSPDVPLCLQLENSEAGILFILILQIRDMVDCAASADGIAHLTNQHFNAGTNRINEVRGTEYSGIVDCFYILVGMEFVKWCIDIFHVCLFFALIAIPWRWIQCVIILLEHPTKWYVRIDNQCIGMMEHAHALFVRLHDFLFEPTLNDLIKDTTLNMNLEGVISQRSNHQSHVINEWCERMRKGFYEFEQELFDDDSNRPVDKLDTTLHIEMNLDTYDYVVKHTAQALSKIKPNPPATAALISDFFQMQMILFWLKCLQTNINMRLLENRISWEHHAMVQEQIHLRQVEFRTRMDGFRM</sequence>
<gene>
    <name evidence="2" type="ORF">RFI_29194</name>
</gene>
<reference evidence="2 3" key="1">
    <citation type="journal article" date="2013" name="Curr. Biol.">
        <title>The Genome of the Foraminiferan Reticulomyxa filosa.</title>
        <authorList>
            <person name="Glockner G."/>
            <person name="Hulsmann N."/>
            <person name="Schleicher M."/>
            <person name="Noegel A.A."/>
            <person name="Eichinger L."/>
            <person name="Gallinger C."/>
            <person name="Pawlowski J."/>
            <person name="Sierra R."/>
            <person name="Euteneuer U."/>
            <person name="Pillet L."/>
            <person name="Moustafa A."/>
            <person name="Platzer M."/>
            <person name="Groth M."/>
            <person name="Szafranski K."/>
            <person name="Schliwa M."/>
        </authorList>
    </citation>
    <scope>NUCLEOTIDE SEQUENCE [LARGE SCALE GENOMIC DNA]</scope>
</reference>
<keyword evidence="1" id="KW-0472">Membrane</keyword>
<dbReference type="EMBL" id="ASPP01025269">
    <property type="protein sequence ID" value="ETO08196.1"/>
    <property type="molecule type" value="Genomic_DNA"/>
</dbReference>
<proteinExistence type="predicted"/>
<keyword evidence="1" id="KW-1133">Transmembrane helix</keyword>
<name>X6M3I6_RETFI</name>
<accession>X6M3I6</accession>
<evidence type="ECO:0000313" key="2">
    <source>
        <dbReference type="EMBL" id="ETO08196.1"/>
    </source>
</evidence>
<protein>
    <submittedName>
        <fullName evidence="2">Uncharacterized protein</fullName>
    </submittedName>
</protein>
<evidence type="ECO:0000256" key="1">
    <source>
        <dbReference type="SAM" id="Phobius"/>
    </source>
</evidence>
<dbReference type="AlphaFoldDB" id="X6M3I6"/>